<reference evidence="2" key="1">
    <citation type="submission" date="2021-02" db="EMBL/GenBank/DDBJ databases">
        <authorList>
            <person name="Nowell W R."/>
        </authorList>
    </citation>
    <scope>NUCLEOTIDE SEQUENCE</scope>
</reference>
<dbReference type="EMBL" id="CAJNOK010006878">
    <property type="protein sequence ID" value="CAF1017130.1"/>
    <property type="molecule type" value="Genomic_DNA"/>
</dbReference>
<comment type="caution">
    <text evidence="2">The sequence shown here is derived from an EMBL/GenBank/DDBJ whole genome shotgun (WGS) entry which is preliminary data.</text>
</comment>
<evidence type="ECO:0000313" key="3">
    <source>
        <dbReference type="EMBL" id="CAF3786192.1"/>
    </source>
</evidence>
<organism evidence="2 4">
    <name type="scientific">Didymodactylos carnosus</name>
    <dbReference type="NCBI Taxonomy" id="1234261"/>
    <lineage>
        <taxon>Eukaryota</taxon>
        <taxon>Metazoa</taxon>
        <taxon>Spiralia</taxon>
        <taxon>Gnathifera</taxon>
        <taxon>Rotifera</taxon>
        <taxon>Eurotatoria</taxon>
        <taxon>Bdelloidea</taxon>
        <taxon>Philodinida</taxon>
        <taxon>Philodinidae</taxon>
        <taxon>Didymodactylos</taxon>
    </lineage>
</organism>
<feature type="region of interest" description="Disordered" evidence="1">
    <location>
        <begin position="56"/>
        <end position="79"/>
    </location>
</feature>
<gene>
    <name evidence="2" type="ORF">OVA965_LOCUS15339</name>
    <name evidence="3" type="ORF">TMI583_LOCUS15344</name>
</gene>
<evidence type="ECO:0000256" key="1">
    <source>
        <dbReference type="SAM" id="MobiDB-lite"/>
    </source>
</evidence>
<protein>
    <submittedName>
        <fullName evidence="2">Uncharacterized protein</fullName>
    </submittedName>
</protein>
<proteinExistence type="predicted"/>
<dbReference type="AlphaFoldDB" id="A0A8S2DV77"/>
<accession>A0A8S2DV77</accession>
<dbReference type="Proteomes" id="UP000682733">
    <property type="component" value="Unassembled WGS sequence"/>
</dbReference>
<name>A0A8S2DV77_9BILA</name>
<dbReference type="Proteomes" id="UP000677228">
    <property type="component" value="Unassembled WGS sequence"/>
</dbReference>
<evidence type="ECO:0000313" key="2">
    <source>
        <dbReference type="EMBL" id="CAF1017130.1"/>
    </source>
</evidence>
<dbReference type="EMBL" id="CAJOBA010006886">
    <property type="protein sequence ID" value="CAF3786192.1"/>
    <property type="molecule type" value="Genomic_DNA"/>
</dbReference>
<evidence type="ECO:0000313" key="4">
    <source>
        <dbReference type="Proteomes" id="UP000677228"/>
    </source>
</evidence>
<feature type="compositionally biased region" description="Basic and acidic residues" evidence="1">
    <location>
        <begin position="62"/>
        <end position="71"/>
    </location>
</feature>
<sequence length="148" mass="17310">MSIDMINEILILQVENTFIILDIRFTPDMGLSLDQFLVILFIRSTNTYVYDIKQIPDDDGDDYSRKEDKSNRNGKKSSSIISSVNRLKERELDLIDIFNADTLDDLDLTPLRDEIYNQNYRFDTFRDNRTQLYECTTGQLRGSCIGIY</sequence>